<dbReference type="InterPro" id="IPR029044">
    <property type="entry name" value="Nucleotide-diphossugar_trans"/>
</dbReference>
<protein>
    <submittedName>
        <fullName evidence="3">Glycosyl transferase, family 2</fullName>
    </submittedName>
</protein>
<dbReference type="Gene3D" id="3.90.550.10">
    <property type="entry name" value="Spore Coat Polysaccharide Biosynthesis Protein SpsA, Chain A"/>
    <property type="match status" value="1"/>
</dbReference>
<dbReference type="GO" id="GO:0016740">
    <property type="term" value="F:transferase activity"/>
    <property type="evidence" value="ECO:0007669"/>
    <property type="project" value="UniProtKB-KW"/>
</dbReference>
<keyword evidence="3" id="KW-0808">Transferase</keyword>
<dbReference type="InterPro" id="IPR007345">
    <property type="entry name" value="Polysacch_pyruvyl_Trfase"/>
</dbReference>
<keyword evidence="4" id="KW-1185">Reference proteome</keyword>
<dbReference type="SUPFAM" id="SSF53448">
    <property type="entry name" value="Nucleotide-diphospho-sugar transferases"/>
    <property type="match status" value="1"/>
</dbReference>
<organism evidence="3 4">
    <name type="scientific">Brachybacterium nesterenkovii</name>
    <dbReference type="NCBI Taxonomy" id="47847"/>
    <lineage>
        <taxon>Bacteria</taxon>
        <taxon>Bacillati</taxon>
        <taxon>Actinomycetota</taxon>
        <taxon>Actinomycetes</taxon>
        <taxon>Micrococcales</taxon>
        <taxon>Dermabacteraceae</taxon>
        <taxon>Brachybacterium</taxon>
    </lineage>
</organism>
<evidence type="ECO:0000259" key="2">
    <source>
        <dbReference type="Pfam" id="PF04230"/>
    </source>
</evidence>
<name>A0A1X6X9E1_9MICO</name>
<dbReference type="EMBL" id="FWFG01000116">
    <property type="protein sequence ID" value="SLM95861.1"/>
    <property type="molecule type" value="Genomic_DNA"/>
</dbReference>
<dbReference type="OrthoDB" id="3177103at2"/>
<reference evidence="3 4" key="1">
    <citation type="submission" date="2017-02" db="EMBL/GenBank/DDBJ databases">
        <authorList>
            <person name="Peterson S.W."/>
        </authorList>
    </citation>
    <scope>NUCLEOTIDE SEQUENCE [LARGE SCALE GENOMIC DNA]</scope>
    <source>
        <strain evidence="3 4">CIP104813</strain>
    </source>
</reference>
<proteinExistence type="predicted"/>
<dbReference type="Proteomes" id="UP000195981">
    <property type="component" value="Unassembled WGS sequence"/>
</dbReference>
<dbReference type="Pfam" id="PF00535">
    <property type="entry name" value="Glycos_transf_2"/>
    <property type="match status" value="1"/>
</dbReference>
<dbReference type="InterPro" id="IPR050834">
    <property type="entry name" value="Glycosyltransf_2"/>
</dbReference>
<dbReference type="Pfam" id="PF04230">
    <property type="entry name" value="PS_pyruv_trans"/>
    <property type="match status" value="1"/>
</dbReference>
<accession>A0A1X6X9E1</accession>
<sequence>MTDGRALRVALLCDVDQSVYHVGDEAIGLAGAQRLGAHGFDVVMVSRGEKYGPEGTVPAEAIEALTFPWPEPDRERYLDEITRVLAGEPGALPPEDKLHRIIEQIRGVDALVIGGGGSLNSRYGWLLYERAATALVAAALGKPVVLTGQSVGPDLTVTDAEVLGRLLDACVLAGVRDADSLALARAIRPEHPALVQTVDDAVLLEGLDDVGLAERISVTVGSDPGSLPADDLVAVMAAVVDGLADRTGAEIELVPHMADPDTGGSDLDMHARIASRLRHDAAQLPIRPAEETARRQAGSAWIVTTRFHPVVFGTASGASVLALPMNRYGRSRVDGALANAGWSGGSVPLAALWDPATGGASALLDPVLDALVARAEREREHLRARRTGVRADAAAWWDRIAGALRGEGAGCAPALRGPAPVQRFDDDLRAALAPYRAVEQAERSAPATVGIVMRTQDRTVMLDRAVRDVLSQTWADWHLVIVDDAGSDPAGVVAVVARYAHEAAGRITVLHRDRSTGMEAASNAGIAATATELLAIHDDDDTWRPTFLQRTVAHLRAHPEQPAVVVRTEIVHEHQEGTTLVEDERFVVNPELTGMHLVDFMALNRTTPIAVLHRRAVHDEVGLFREDLPVVGDYEFHLRLLARGPIGFLDLPLAEWRLRPSASGTASNSMFAAADAHTEFDRVLADEHLRPWVAEHGLGLPLFISRAVEERVGKALSPLHEQNERLLALLEETTARLSMLEEVARHQQVRLDERSAVDLTRRAARSARTGMHRAVGLLRRN</sequence>
<feature type="domain" description="Polysaccharide pyruvyl transferase" evidence="2">
    <location>
        <begin position="22"/>
        <end position="323"/>
    </location>
</feature>
<evidence type="ECO:0000313" key="3">
    <source>
        <dbReference type="EMBL" id="SLM95861.1"/>
    </source>
</evidence>
<evidence type="ECO:0000259" key="1">
    <source>
        <dbReference type="Pfam" id="PF00535"/>
    </source>
</evidence>
<dbReference type="AlphaFoldDB" id="A0A1X6X9E1"/>
<gene>
    <name evidence="3" type="ORF">FM110_13525</name>
</gene>
<feature type="domain" description="Glycosyltransferase 2-like" evidence="1">
    <location>
        <begin position="455"/>
        <end position="573"/>
    </location>
</feature>
<dbReference type="PANTHER" id="PTHR43685:SF2">
    <property type="entry name" value="GLYCOSYLTRANSFERASE 2-LIKE DOMAIN-CONTAINING PROTEIN"/>
    <property type="match status" value="1"/>
</dbReference>
<dbReference type="PANTHER" id="PTHR43685">
    <property type="entry name" value="GLYCOSYLTRANSFERASE"/>
    <property type="match status" value="1"/>
</dbReference>
<evidence type="ECO:0000313" key="4">
    <source>
        <dbReference type="Proteomes" id="UP000195981"/>
    </source>
</evidence>
<dbReference type="InterPro" id="IPR001173">
    <property type="entry name" value="Glyco_trans_2-like"/>
</dbReference>
<dbReference type="RefSeq" id="WP_087105265.1">
    <property type="nucleotide sequence ID" value="NZ_FWFG01000116.1"/>
</dbReference>